<feature type="binding site" evidence="6">
    <location>
        <position position="8"/>
    </location>
    <ligand>
        <name>Zn(2+)</name>
        <dbReference type="ChEBI" id="CHEBI:29105"/>
    </ligand>
</feature>
<feature type="binding site" evidence="6">
    <location>
        <position position="143"/>
    </location>
    <ligand>
        <name>Zn(2+)</name>
        <dbReference type="ChEBI" id="CHEBI:29105"/>
    </ligand>
</feature>
<feature type="binding site" evidence="6">
    <location>
        <position position="95"/>
    </location>
    <ligand>
        <name>Zn(2+)</name>
        <dbReference type="ChEBI" id="CHEBI:29105"/>
    </ligand>
</feature>
<dbReference type="InterPro" id="IPR013087">
    <property type="entry name" value="Znf_C2H2_type"/>
</dbReference>
<feature type="binding site" evidence="6">
    <location>
        <position position="5"/>
    </location>
    <ligand>
        <name>Zn(2+)</name>
        <dbReference type="ChEBI" id="CHEBI:29105"/>
    </ligand>
</feature>
<dbReference type="GO" id="GO:0005634">
    <property type="term" value="C:nucleus"/>
    <property type="evidence" value="ECO:0007669"/>
    <property type="project" value="InterPro"/>
</dbReference>
<feature type="region of interest" description="Disordered" evidence="7">
    <location>
        <begin position="250"/>
        <end position="276"/>
    </location>
</feature>
<evidence type="ECO:0000256" key="7">
    <source>
        <dbReference type="SAM" id="MobiDB-lite"/>
    </source>
</evidence>
<dbReference type="InterPro" id="IPR036236">
    <property type="entry name" value="Znf_C2H2_sf"/>
</dbReference>
<keyword evidence="2" id="KW-0677">Repeat</keyword>
<dbReference type="EMBL" id="GFDL01011385">
    <property type="protein sequence ID" value="JAV23660.1"/>
    <property type="molecule type" value="Transcribed_RNA"/>
</dbReference>
<evidence type="ECO:0000259" key="8">
    <source>
        <dbReference type="PROSITE" id="PS50157"/>
    </source>
</evidence>
<feature type="domain" description="ZAD" evidence="9">
    <location>
        <begin position="93"/>
        <end position="170"/>
    </location>
</feature>
<reference evidence="10" key="1">
    <citation type="submission" date="2017-01" db="EMBL/GenBank/DDBJ databases">
        <title>A deep insight into the sialotranscriptome of adult male and female Cluex tarsalis mosquitoes.</title>
        <authorList>
            <person name="Ribeiro J.M."/>
            <person name="Moreira F."/>
            <person name="Bernard K.A."/>
            <person name="Calvo E."/>
        </authorList>
    </citation>
    <scope>NUCLEOTIDE SEQUENCE</scope>
    <source>
        <strain evidence="10">Kern County</strain>
        <tissue evidence="10">Salivary glands</tissue>
    </source>
</reference>
<feature type="domain" description="C2H2-type" evidence="8">
    <location>
        <begin position="970"/>
        <end position="997"/>
    </location>
</feature>
<keyword evidence="1 6" id="KW-0479">Metal-binding</keyword>
<evidence type="ECO:0000256" key="6">
    <source>
        <dbReference type="PROSITE-ProRule" id="PRU01263"/>
    </source>
</evidence>
<feature type="binding site" evidence="6">
    <location>
        <position position="98"/>
    </location>
    <ligand>
        <name>Zn(2+)</name>
        <dbReference type="ChEBI" id="CHEBI:29105"/>
    </ligand>
</feature>
<accession>A0A1Q3F7W1</accession>
<feature type="binding site" evidence="6">
    <location>
        <position position="58"/>
    </location>
    <ligand>
        <name>Zn(2+)</name>
        <dbReference type="ChEBI" id="CHEBI:29105"/>
    </ligand>
</feature>
<dbReference type="PANTHER" id="PTHR24379:SF121">
    <property type="entry name" value="C2H2-TYPE DOMAIN-CONTAINING PROTEIN"/>
    <property type="match status" value="1"/>
</dbReference>
<keyword evidence="4 6" id="KW-0862">Zinc</keyword>
<feature type="domain" description="C2H2-type" evidence="8">
    <location>
        <begin position="910"/>
        <end position="937"/>
    </location>
</feature>
<feature type="domain" description="C2H2-type" evidence="8">
    <location>
        <begin position="938"/>
        <end position="967"/>
    </location>
</feature>
<dbReference type="GO" id="GO:0008270">
    <property type="term" value="F:zinc ion binding"/>
    <property type="evidence" value="ECO:0007669"/>
    <property type="project" value="UniProtKB-UniRule"/>
</dbReference>
<evidence type="ECO:0000256" key="5">
    <source>
        <dbReference type="PROSITE-ProRule" id="PRU00042"/>
    </source>
</evidence>
<dbReference type="PROSITE" id="PS51915">
    <property type="entry name" value="ZAD"/>
    <property type="match status" value="2"/>
</dbReference>
<dbReference type="Gene3D" id="3.30.160.60">
    <property type="entry name" value="Classic Zinc Finger"/>
    <property type="match status" value="5"/>
</dbReference>
<evidence type="ECO:0000256" key="2">
    <source>
        <dbReference type="ARBA" id="ARBA00022737"/>
    </source>
</evidence>
<protein>
    <submittedName>
        <fullName evidence="10">Putative c2h2-type zn-finger protein</fullName>
    </submittedName>
</protein>
<dbReference type="SUPFAM" id="SSF57667">
    <property type="entry name" value="beta-beta-alpha zinc fingers"/>
    <property type="match status" value="4"/>
</dbReference>
<feature type="domain" description="C2H2-type" evidence="8">
    <location>
        <begin position="605"/>
        <end position="632"/>
    </location>
</feature>
<dbReference type="PROSITE" id="PS00028">
    <property type="entry name" value="ZINC_FINGER_C2H2_1"/>
    <property type="match status" value="6"/>
</dbReference>
<sequence length="1038" mass="118174">MEDLCRICGSGEVDELISVSCTVSSHKRTVGEMISAVMGLRFSLTQYDRMHRVPGQLCDQCLARLNRAYAVWKRCRYASGLARCKRGEEDQYFRCRICASAEAGELISVAYVCNAWNVQIVTMVHELTAVRYRKGDGLPAFVCAECLASLNVAYEFRRDALASAKAFEGASVEGRPWQMMQFRQDEPQRLVVELASEARLDAKGGVYCSICSAVNPGEGLEKTCVGCLLEFSNYDEIVGEISKYGKHETKVENDDGEDGMDDGPAYESVDEAETEDKSKVIEDDLKEFVQYKREETSAESSALAYLPKTVKPTPKTNFHIEDTVEAICCVTGCVWTGTQDEQLWHLRHLHSDLDKVKSESKLFCRFCDKLFPSLTQLKNHSIRKKTIFKCLFGGCTFSAKNMGRIVLHYAQHGPDTPTIGPPVIPASQAENHIAAEQITEYRCCVKNCHQSGSMDQIQSHMNRVHPNGMECRSGAYFCQHCERSFPDNDTLRGHFQRQTTLYKCTIDGCCMSSKVKKILLKHCTGLHQKVFRIRPVNSTRPKVTARPDLGNFNVVGSVDDCIDVLSRKGEWCCTCLKLFATEEYLRQHRETNHPIEGEEDQPSSFQCTQCNACFADANELTEHVKKSAQEQHYYCRACAYLMWNGRELVRHRYLVHGQPTEGDDDEAGRLYDEEPTGPFRCCGCPSIFYYEADLIDHRQVQHETVESVATSVQFQCDHCHRVFDTMQTYREHTDKFRNLLFRCKIADCNFRTEKRLTIKEHVSPFVVHSHVPPPAKVKLFQCCVKGCFFDDASYWAVTLHGVESHPEIRAANADRYQGATFSCQACCMGFESKLLRDSHVRRRCDQQRMACDQCPRIFSGKIALAAHLIRYHGMAARKANERSVCNICGKQVSVYNMKAHLDVHNDVRRWRCTECPAAFNYKTLLQKHALTHSQERPAVCRYGCGKRYRQTVDRNRHEKLAHQSDQPLPYACSECDATFVRDRDLRLHSRKHTGLKLFPCGRCGASFDLLREIESHREVCLGQLEQDMGYVEEYVVAD</sequence>
<dbReference type="Pfam" id="PF07776">
    <property type="entry name" value="zf-AD"/>
    <property type="match status" value="2"/>
</dbReference>
<dbReference type="AlphaFoldDB" id="A0A1Q3F7W1"/>
<evidence type="ECO:0000256" key="4">
    <source>
        <dbReference type="ARBA" id="ARBA00022833"/>
    </source>
</evidence>
<feature type="binding site" evidence="6">
    <location>
        <position position="61"/>
    </location>
    <ligand>
        <name>Zn(2+)</name>
        <dbReference type="ChEBI" id="CHEBI:29105"/>
    </ligand>
</feature>
<organism evidence="10">
    <name type="scientific">Culex tarsalis</name>
    <name type="common">Encephalitis mosquito</name>
    <dbReference type="NCBI Taxonomy" id="7177"/>
    <lineage>
        <taxon>Eukaryota</taxon>
        <taxon>Metazoa</taxon>
        <taxon>Ecdysozoa</taxon>
        <taxon>Arthropoda</taxon>
        <taxon>Hexapoda</taxon>
        <taxon>Insecta</taxon>
        <taxon>Pterygota</taxon>
        <taxon>Neoptera</taxon>
        <taxon>Endopterygota</taxon>
        <taxon>Diptera</taxon>
        <taxon>Nematocera</taxon>
        <taxon>Culicoidea</taxon>
        <taxon>Culicidae</taxon>
        <taxon>Culicinae</taxon>
        <taxon>Culicini</taxon>
        <taxon>Culex</taxon>
        <taxon>Culex</taxon>
    </lineage>
</organism>
<dbReference type="PANTHER" id="PTHR24379">
    <property type="entry name" value="KRAB AND ZINC FINGER DOMAIN-CONTAINING"/>
    <property type="match status" value="1"/>
</dbReference>
<proteinExistence type="predicted"/>
<dbReference type="SMART" id="SM00868">
    <property type="entry name" value="zf-AD"/>
    <property type="match status" value="2"/>
</dbReference>
<evidence type="ECO:0000313" key="10">
    <source>
        <dbReference type="EMBL" id="JAV23660.1"/>
    </source>
</evidence>
<evidence type="ECO:0000256" key="3">
    <source>
        <dbReference type="ARBA" id="ARBA00022771"/>
    </source>
</evidence>
<evidence type="ECO:0000256" key="1">
    <source>
        <dbReference type="ARBA" id="ARBA00022723"/>
    </source>
</evidence>
<evidence type="ECO:0000259" key="9">
    <source>
        <dbReference type="PROSITE" id="PS51915"/>
    </source>
</evidence>
<feature type="binding site" evidence="6">
    <location>
        <position position="146"/>
    </location>
    <ligand>
        <name>Zn(2+)</name>
        <dbReference type="ChEBI" id="CHEBI:29105"/>
    </ligand>
</feature>
<keyword evidence="3 5" id="KW-0863">Zinc-finger</keyword>
<name>A0A1Q3F7W1_CULTA</name>
<dbReference type="Pfam" id="PF00096">
    <property type="entry name" value="zf-C2H2"/>
    <property type="match status" value="1"/>
</dbReference>
<dbReference type="PROSITE" id="PS50157">
    <property type="entry name" value="ZINC_FINGER_C2H2_2"/>
    <property type="match status" value="4"/>
</dbReference>
<dbReference type="SMART" id="SM00355">
    <property type="entry name" value="ZnF_C2H2"/>
    <property type="match status" value="18"/>
</dbReference>
<dbReference type="InterPro" id="IPR012934">
    <property type="entry name" value="Znf_AD"/>
</dbReference>
<feature type="domain" description="ZAD" evidence="9">
    <location>
        <begin position="3"/>
        <end position="85"/>
    </location>
</feature>
<dbReference type="SUPFAM" id="SSF57716">
    <property type="entry name" value="Glucocorticoid receptor-like (DNA-binding domain)"/>
    <property type="match status" value="1"/>
</dbReference>